<dbReference type="PANTHER" id="PTHR23030:SF39">
    <property type="entry name" value="PROGRAMMED CELL DEATH 6-INTERACTING PROTEIN"/>
    <property type="match status" value="1"/>
</dbReference>
<sequence>MSYIENIYLSSNEVSSEIKEAVQELNKMRNKACNQTLDRHQSALDALTRYYDQLVAIENKIPITPTQNPISFKWKDAFDKGSLFFGRASLTLNDGAFERAAVLFNCGALMSEIAASQPMHTDEELKIAAKFFQQSAGVFAHLKNTILGIVQQV</sequence>
<dbReference type="InterPro" id="IPR004328">
    <property type="entry name" value="BRO1_dom"/>
</dbReference>
<dbReference type="EMBL" id="UZAJ01042864">
    <property type="protein sequence ID" value="VDP23834.1"/>
    <property type="molecule type" value="Genomic_DNA"/>
</dbReference>
<accession>A0A183I7R7</accession>
<name>A0A183I7R7_9BILA</name>
<evidence type="ECO:0000313" key="3">
    <source>
        <dbReference type="Proteomes" id="UP000267606"/>
    </source>
</evidence>
<keyword evidence="3" id="KW-1185">Reference proteome</keyword>
<evidence type="ECO:0000259" key="1">
    <source>
        <dbReference type="PROSITE" id="PS51180"/>
    </source>
</evidence>
<protein>
    <submittedName>
        <fullName evidence="4">BRO1 domain-containing protein</fullName>
    </submittedName>
</protein>
<dbReference type="STRING" id="387005.A0A183I7R7"/>
<dbReference type="GO" id="GO:0005768">
    <property type="term" value="C:endosome"/>
    <property type="evidence" value="ECO:0007669"/>
    <property type="project" value="TreeGrafter"/>
</dbReference>
<reference evidence="4" key="1">
    <citation type="submission" date="2016-06" db="UniProtKB">
        <authorList>
            <consortium name="WormBaseParasite"/>
        </authorList>
    </citation>
    <scope>IDENTIFICATION</scope>
</reference>
<dbReference type="Proteomes" id="UP000267606">
    <property type="component" value="Unassembled WGS sequence"/>
</dbReference>
<reference evidence="2 3" key="2">
    <citation type="submission" date="2018-11" db="EMBL/GenBank/DDBJ databases">
        <authorList>
            <consortium name="Pathogen Informatics"/>
        </authorList>
    </citation>
    <scope>NUCLEOTIDE SEQUENCE [LARGE SCALE GENOMIC DNA]</scope>
</reference>
<evidence type="ECO:0000313" key="4">
    <source>
        <dbReference type="WBParaSite" id="OFLC_0001579201-mRNA-1"/>
    </source>
</evidence>
<feature type="domain" description="BRO1" evidence="1">
    <location>
        <begin position="1"/>
        <end position="153"/>
    </location>
</feature>
<dbReference type="Pfam" id="PF03097">
    <property type="entry name" value="BRO1"/>
    <property type="match status" value="1"/>
</dbReference>
<dbReference type="PANTHER" id="PTHR23030">
    <property type="entry name" value="PCD6 INTERACTING PROTEIN-RELATED"/>
    <property type="match status" value="1"/>
</dbReference>
<dbReference type="AlphaFoldDB" id="A0A183I7R7"/>
<dbReference type="GO" id="GO:0000281">
    <property type="term" value="P:mitotic cytokinesis"/>
    <property type="evidence" value="ECO:0007669"/>
    <property type="project" value="TreeGrafter"/>
</dbReference>
<dbReference type="WBParaSite" id="OFLC_0001579201-mRNA-1">
    <property type="protein sequence ID" value="OFLC_0001579201-mRNA-1"/>
    <property type="gene ID" value="OFLC_0001579201"/>
</dbReference>
<evidence type="ECO:0000313" key="2">
    <source>
        <dbReference type="EMBL" id="VDP23834.1"/>
    </source>
</evidence>
<proteinExistence type="predicted"/>
<dbReference type="PROSITE" id="PS51180">
    <property type="entry name" value="BRO1"/>
    <property type="match status" value="1"/>
</dbReference>
<gene>
    <name evidence="2" type="ORF">OFLC_LOCUS15779</name>
</gene>
<dbReference type="Gene3D" id="1.25.40.280">
    <property type="entry name" value="alix/aip1 like domains"/>
    <property type="match status" value="1"/>
</dbReference>
<dbReference type="InterPro" id="IPR038499">
    <property type="entry name" value="BRO1_sf"/>
</dbReference>
<organism evidence="4">
    <name type="scientific">Onchocerca flexuosa</name>
    <dbReference type="NCBI Taxonomy" id="387005"/>
    <lineage>
        <taxon>Eukaryota</taxon>
        <taxon>Metazoa</taxon>
        <taxon>Ecdysozoa</taxon>
        <taxon>Nematoda</taxon>
        <taxon>Chromadorea</taxon>
        <taxon>Rhabditida</taxon>
        <taxon>Spirurina</taxon>
        <taxon>Spiruromorpha</taxon>
        <taxon>Filarioidea</taxon>
        <taxon>Onchocercidae</taxon>
        <taxon>Onchocerca</taxon>
    </lineage>
</organism>